<dbReference type="SMART" id="SM00369">
    <property type="entry name" value="LRR_TYP"/>
    <property type="match status" value="7"/>
</dbReference>
<dbReference type="GO" id="GO:0005886">
    <property type="term" value="C:plasma membrane"/>
    <property type="evidence" value="ECO:0007669"/>
    <property type="project" value="UniProtKB-SubCell"/>
</dbReference>
<organism evidence="15 16">
    <name type="scientific">Caerostris darwini</name>
    <dbReference type="NCBI Taxonomy" id="1538125"/>
    <lineage>
        <taxon>Eukaryota</taxon>
        <taxon>Metazoa</taxon>
        <taxon>Ecdysozoa</taxon>
        <taxon>Arthropoda</taxon>
        <taxon>Chelicerata</taxon>
        <taxon>Arachnida</taxon>
        <taxon>Araneae</taxon>
        <taxon>Araneomorphae</taxon>
        <taxon>Entelegynae</taxon>
        <taxon>Araneoidea</taxon>
        <taxon>Araneidae</taxon>
        <taxon>Caerostris</taxon>
    </lineage>
</organism>
<keyword evidence="16" id="KW-1185">Reference proteome</keyword>
<dbReference type="PANTHER" id="PTHR24372">
    <property type="entry name" value="GLYCOPROTEIN HORMONE RECEPTOR"/>
    <property type="match status" value="1"/>
</dbReference>
<gene>
    <name evidence="15" type="primary">LHCGR</name>
    <name evidence="15" type="ORF">CDAR_52891</name>
</gene>
<dbReference type="AlphaFoldDB" id="A0AAV4QSG6"/>
<comment type="similarity">
    <text evidence="2">Belongs to the G-protein coupled receptor 1 family.</text>
</comment>
<feature type="transmembrane region" description="Helical" evidence="13">
    <location>
        <begin position="432"/>
        <end position="455"/>
    </location>
</feature>
<keyword evidence="9 13" id="KW-0472">Membrane</keyword>
<evidence type="ECO:0000313" key="16">
    <source>
        <dbReference type="Proteomes" id="UP001054837"/>
    </source>
</evidence>
<keyword evidence="5 13" id="KW-0812">Transmembrane</keyword>
<dbReference type="Gene3D" id="3.80.10.10">
    <property type="entry name" value="Ribonuclease Inhibitor"/>
    <property type="match status" value="1"/>
</dbReference>
<keyword evidence="11" id="KW-0807">Transducer</keyword>
<comment type="caution">
    <text evidence="15">The sequence shown here is derived from an EMBL/GenBank/DDBJ whole genome shotgun (WGS) entry which is preliminary data.</text>
</comment>
<dbReference type="Pfam" id="PF00001">
    <property type="entry name" value="7tm_1"/>
    <property type="match status" value="1"/>
</dbReference>
<evidence type="ECO:0000256" key="13">
    <source>
        <dbReference type="SAM" id="Phobius"/>
    </source>
</evidence>
<keyword evidence="6" id="KW-0677">Repeat</keyword>
<name>A0AAV4QSG6_9ARAC</name>
<keyword evidence="4" id="KW-0433">Leucine-rich repeat</keyword>
<dbReference type="InterPro" id="IPR003591">
    <property type="entry name" value="Leu-rich_rpt_typical-subtyp"/>
</dbReference>
<dbReference type="InterPro" id="IPR032675">
    <property type="entry name" value="LRR_dom_sf"/>
</dbReference>
<sequence length="1181" mass="134050">MHLILHNFYSREINGNQLLEIPLALSSLPHLRELLIFDNKITFLPKSSFSSNPELATLEVSGNPIESFDKNTFSQLPRLKKLTLSEIRLLDEFPSLKGTSSLEHLRIDRANLNVIPTDMCAMTPLIRSLNLKSNKLTEIPKLDDCKELKLIDLSYNGILTIRDHTFMNQGSLIDLFLSHNSITEISKQSFEGLINLQVLDLENNKIESIHPDSFVHFKDLRDLNLGANKFPKLPTKGLQNLRQLKTFNNRELKEFPPVQTFPRISTLALSYAYHCCEFIASSNHKTSGPRSSTSLQETIVWLSKDDVDMSSWNSNITDIYPDSSGNFSRKFEEFANKLWKTFGRDYIIPDNLAQYAEEYLEDYKALENPLAKFALQCLPEPGPFMPCEDLFGWWSLRCGVWVVFLLALLGNGIVVIVLIIGRSKMDVPRFLVCNLAGADFFMGIYLGMLAVVDASTLGEFKVSAIKWQTSVGCQIAGFFGVLSSELSVFTLSVITLERNYAITHAMHLNKRLSLRHAGYIMFVGWTFASAMAALPLVGISDYKKFAICLPFETEDVWSLTYVVFLILINGVAFLILMGCYLKMYCAIRGSQAWNSNDSRIARRMALLVFTDFVCWAPIAFFSLTAVCGLQLISLEEAKVFAIFVLPLNSCANPFLYAIFTKQFKKDCIHICKRIEESRVTRGIGRGRHSSNFSNRQTPVTTNSAAAAVTPGSDSEQQKCRNFSTDICHCNKNAWKSKDIDREGWKEWALKYCLCRRQQTNRNGCDAYTYAIAQIQRNMEKRNRHTTSISSENFSSRSDSWRQGNIPLRLLDHETKRGSWSLHRKASEDSNMSCSRQDSSTSTFHMSRSSFSSDSSSQPRSSRPLLGSGITNNKESFRANRENKPRLCRQGAVSDDRSQTFNKPELPRHLIKEKNIEGLCPVCIKKEGFKSKELEEKFACFYNRLVESSCGETSDTYSSKEDQIVLLSEIQSLGEKLRDNSGPSKPSEIQRPHIEVNPMADKRNIDLSLFKRDGEIQNTEKNTERFSMSYFDTKDKKYEKSRSLININMKINDEKAKNSSSENSLIKLPATSLSAVFQSLPSHKSFSRQMQEFEKKENSTNFLRASKSENVVQECCTEESSLTTEFNCLINRSESANNDLQGWNLNLLPTSSRREKETKKATSTPNITVKNCETFPLIDNEK</sequence>
<evidence type="ECO:0000256" key="6">
    <source>
        <dbReference type="ARBA" id="ARBA00022737"/>
    </source>
</evidence>
<dbReference type="Pfam" id="PF13855">
    <property type="entry name" value="LRR_8"/>
    <property type="match status" value="2"/>
</dbReference>
<dbReference type="InterPro" id="IPR017452">
    <property type="entry name" value="GPCR_Rhodpsn_7TM"/>
</dbReference>
<dbReference type="Gene3D" id="1.20.1070.10">
    <property type="entry name" value="Rhodopsin 7-helix transmembrane proteins"/>
    <property type="match status" value="1"/>
</dbReference>
<evidence type="ECO:0000256" key="11">
    <source>
        <dbReference type="ARBA" id="ARBA00023224"/>
    </source>
</evidence>
<dbReference type="InterPro" id="IPR002131">
    <property type="entry name" value="Gphrmn_rcpt_fam"/>
</dbReference>
<protein>
    <recommendedName>
        <fullName evidence="14">G-protein coupled receptors family 1 profile domain-containing protein</fullName>
    </recommendedName>
</protein>
<feature type="transmembrane region" description="Helical" evidence="13">
    <location>
        <begin position="475"/>
        <end position="496"/>
    </location>
</feature>
<dbReference type="InterPro" id="IPR001611">
    <property type="entry name" value="Leu-rich_rpt"/>
</dbReference>
<dbReference type="PRINTS" id="PR00237">
    <property type="entry name" value="GPCRRHODOPSN"/>
</dbReference>
<feature type="domain" description="G-protein coupled receptors family 1 profile" evidence="14">
    <location>
        <begin position="410"/>
        <end position="656"/>
    </location>
</feature>
<reference evidence="15 16" key="1">
    <citation type="submission" date="2021-06" db="EMBL/GenBank/DDBJ databases">
        <title>Caerostris darwini draft genome.</title>
        <authorList>
            <person name="Kono N."/>
            <person name="Arakawa K."/>
        </authorList>
    </citation>
    <scope>NUCLEOTIDE SEQUENCE [LARGE SCALE GENOMIC DNA]</scope>
</reference>
<evidence type="ECO:0000256" key="8">
    <source>
        <dbReference type="ARBA" id="ARBA00023040"/>
    </source>
</evidence>
<evidence type="ECO:0000256" key="7">
    <source>
        <dbReference type="ARBA" id="ARBA00022989"/>
    </source>
</evidence>
<evidence type="ECO:0000313" key="15">
    <source>
        <dbReference type="EMBL" id="GIY11214.1"/>
    </source>
</evidence>
<evidence type="ECO:0000256" key="9">
    <source>
        <dbReference type="ARBA" id="ARBA00023136"/>
    </source>
</evidence>
<feature type="transmembrane region" description="Helical" evidence="13">
    <location>
        <begin position="604"/>
        <end position="633"/>
    </location>
</feature>
<dbReference type="CDD" id="cd15136">
    <property type="entry name" value="7tmA_Glyco_hormone_R"/>
    <property type="match status" value="1"/>
</dbReference>
<feature type="transmembrane region" description="Helical" evidence="13">
    <location>
        <begin position="559"/>
        <end position="583"/>
    </location>
</feature>
<keyword evidence="7 13" id="KW-1133">Transmembrane helix</keyword>
<evidence type="ECO:0000256" key="1">
    <source>
        <dbReference type="ARBA" id="ARBA00004651"/>
    </source>
</evidence>
<keyword evidence="8" id="KW-0297">G-protein coupled receptor</keyword>
<comment type="subcellular location">
    <subcellularLocation>
        <location evidence="1">Cell membrane</location>
        <topology evidence="1">Multi-pass membrane protein</topology>
    </subcellularLocation>
</comment>
<evidence type="ECO:0000256" key="3">
    <source>
        <dbReference type="ARBA" id="ARBA00022475"/>
    </source>
</evidence>
<dbReference type="PROSITE" id="PS50262">
    <property type="entry name" value="G_PROTEIN_RECEP_F1_2"/>
    <property type="match status" value="1"/>
</dbReference>
<dbReference type="InterPro" id="IPR000276">
    <property type="entry name" value="GPCR_Rhodpsn"/>
</dbReference>
<accession>A0AAV4QSG6</accession>
<keyword evidence="3" id="KW-1003">Cell membrane</keyword>
<dbReference type="PANTHER" id="PTHR24372:SF82">
    <property type="entry name" value="RICKETS"/>
    <property type="match status" value="1"/>
</dbReference>
<evidence type="ECO:0000256" key="4">
    <source>
        <dbReference type="ARBA" id="ARBA00022614"/>
    </source>
</evidence>
<dbReference type="FunFam" id="1.20.1070.10:FF:000156">
    <property type="entry name" value="Lutropin-choriogonadotropic hormone receptor"/>
    <property type="match status" value="1"/>
</dbReference>
<evidence type="ECO:0000256" key="10">
    <source>
        <dbReference type="ARBA" id="ARBA00023170"/>
    </source>
</evidence>
<evidence type="ECO:0000256" key="5">
    <source>
        <dbReference type="ARBA" id="ARBA00022692"/>
    </source>
</evidence>
<dbReference type="GO" id="GO:0007189">
    <property type="term" value="P:adenylate cyclase-activating G protein-coupled receptor signaling pathway"/>
    <property type="evidence" value="ECO:0007669"/>
    <property type="project" value="TreeGrafter"/>
</dbReference>
<dbReference type="EMBL" id="BPLQ01004880">
    <property type="protein sequence ID" value="GIY11214.1"/>
    <property type="molecule type" value="Genomic_DNA"/>
</dbReference>
<dbReference type="PRINTS" id="PR00373">
    <property type="entry name" value="GLYCHORMONER"/>
</dbReference>
<evidence type="ECO:0000256" key="12">
    <source>
        <dbReference type="SAM" id="MobiDB-lite"/>
    </source>
</evidence>
<dbReference type="GO" id="GO:0008528">
    <property type="term" value="F:G protein-coupled peptide receptor activity"/>
    <property type="evidence" value="ECO:0007669"/>
    <property type="project" value="TreeGrafter"/>
</dbReference>
<feature type="transmembrane region" description="Helical" evidence="13">
    <location>
        <begin position="517"/>
        <end position="539"/>
    </location>
</feature>
<feature type="compositionally biased region" description="Basic and acidic residues" evidence="12">
    <location>
        <begin position="874"/>
        <end position="884"/>
    </location>
</feature>
<keyword evidence="10" id="KW-0675">Receptor</keyword>
<dbReference type="GO" id="GO:0016500">
    <property type="term" value="F:protein-hormone receptor activity"/>
    <property type="evidence" value="ECO:0007669"/>
    <property type="project" value="InterPro"/>
</dbReference>
<dbReference type="Proteomes" id="UP001054837">
    <property type="component" value="Unassembled WGS sequence"/>
</dbReference>
<dbReference type="SUPFAM" id="SSF52058">
    <property type="entry name" value="L domain-like"/>
    <property type="match status" value="1"/>
</dbReference>
<feature type="transmembrane region" description="Helical" evidence="13">
    <location>
        <begin position="399"/>
        <end position="420"/>
    </location>
</feature>
<evidence type="ECO:0000259" key="14">
    <source>
        <dbReference type="PROSITE" id="PS50262"/>
    </source>
</evidence>
<feature type="region of interest" description="Disordered" evidence="12">
    <location>
        <begin position="821"/>
        <end position="900"/>
    </location>
</feature>
<proteinExistence type="inferred from homology"/>
<dbReference type="SUPFAM" id="SSF81321">
    <property type="entry name" value="Family A G protein-coupled receptor-like"/>
    <property type="match status" value="1"/>
</dbReference>
<dbReference type="GO" id="GO:0009755">
    <property type="term" value="P:hormone-mediated signaling pathway"/>
    <property type="evidence" value="ECO:0007669"/>
    <property type="project" value="TreeGrafter"/>
</dbReference>
<evidence type="ECO:0000256" key="2">
    <source>
        <dbReference type="ARBA" id="ARBA00010663"/>
    </source>
</evidence>
<dbReference type="PROSITE" id="PS51450">
    <property type="entry name" value="LRR"/>
    <property type="match status" value="3"/>
</dbReference>
<feature type="compositionally biased region" description="Low complexity" evidence="12">
    <location>
        <begin position="837"/>
        <end position="861"/>
    </location>
</feature>